<evidence type="ECO:0000313" key="8">
    <source>
        <dbReference type="EMBL" id="CAE1266647.1"/>
    </source>
</evidence>
<dbReference type="GO" id="GO:0006364">
    <property type="term" value="P:rRNA processing"/>
    <property type="evidence" value="ECO:0007669"/>
    <property type="project" value="TreeGrafter"/>
</dbReference>
<dbReference type="GO" id="GO:0042273">
    <property type="term" value="P:ribosomal large subunit biogenesis"/>
    <property type="evidence" value="ECO:0007669"/>
    <property type="project" value="TreeGrafter"/>
</dbReference>
<sequence>MESIDSDEELQQAFAKDVLKPGLNLEVAPKKEFINRKNDMKAVLEKFKQNLDWIERLDLTTKPPAPEEEEEKASPEDKSVHDDFRRELAFYKQVQASVLQVLPKLNRLGIQTRRPDDYFAEMAKSDRHMKRIREKLIAKEISMEKSEKAKKLRQARKFGKQVQVEVLKKRAQEKKKMLEEVKKYRKGQKDKLDFMVDLEDEEKKNKTRRHQTKATQKKEQFMPNKKRQHKNERFGFGGQKKRSKSNTAESFDKMTPVESMMMKQSSRRHPGKKPAAVKKGKKQQRPGKNRRLQNKFRNKNKRRI</sequence>
<dbReference type="Proteomes" id="UP000597762">
    <property type="component" value="Unassembled WGS sequence"/>
</dbReference>
<evidence type="ECO:0000256" key="4">
    <source>
        <dbReference type="ARBA" id="ARBA00022517"/>
    </source>
</evidence>
<name>A0A812CHC1_ACAPH</name>
<gene>
    <name evidence="8" type="ORF">SPHA_35282</name>
</gene>
<dbReference type="PANTHER" id="PTHR13028:SF0">
    <property type="entry name" value="RRNA-PROCESSING PROTEIN EBP2-RELATED"/>
    <property type="match status" value="1"/>
</dbReference>
<dbReference type="AlphaFoldDB" id="A0A812CHC1"/>
<keyword evidence="5" id="KW-0175">Coiled coil</keyword>
<proteinExistence type="inferred from homology"/>
<keyword evidence="6" id="KW-0539">Nucleus</keyword>
<comment type="subcellular location">
    <subcellularLocation>
        <location evidence="2">Nucleus</location>
        <location evidence="2">Nucleolus</location>
    </subcellularLocation>
</comment>
<dbReference type="GO" id="GO:0030687">
    <property type="term" value="C:preribosome, large subunit precursor"/>
    <property type="evidence" value="ECO:0007669"/>
    <property type="project" value="TreeGrafter"/>
</dbReference>
<evidence type="ECO:0000256" key="3">
    <source>
        <dbReference type="ARBA" id="ARBA00007336"/>
    </source>
</evidence>
<dbReference type="InterPro" id="IPR008610">
    <property type="entry name" value="Ebp2"/>
</dbReference>
<evidence type="ECO:0000256" key="1">
    <source>
        <dbReference type="ARBA" id="ARBA00003387"/>
    </source>
</evidence>
<evidence type="ECO:0000256" key="6">
    <source>
        <dbReference type="ARBA" id="ARBA00023242"/>
    </source>
</evidence>
<comment type="function">
    <text evidence="1">Required for the processing of the 27S pre-rRNA.</text>
</comment>
<feature type="compositionally biased region" description="Basic residues" evidence="7">
    <location>
        <begin position="265"/>
        <end position="304"/>
    </location>
</feature>
<protein>
    <submittedName>
        <fullName evidence="8">EBP2</fullName>
    </submittedName>
</protein>
<keyword evidence="9" id="KW-1185">Reference proteome</keyword>
<dbReference type="OrthoDB" id="443772at2759"/>
<dbReference type="GO" id="GO:0034399">
    <property type="term" value="C:nuclear periphery"/>
    <property type="evidence" value="ECO:0007669"/>
    <property type="project" value="TreeGrafter"/>
</dbReference>
<dbReference type="EMBL" id="CAHIKZ030001513">
    <property type="protein sequence ID" value="CAE1266647.1"/>
    <property type="molecule type" value="Genomic_DNA"/>
</dbReference>
<dbReference type="Pfam" id="PF05890">
    <property type="entry name" value="Ebp2"/>
    <property type="match status" value="1"/>
</dbReference>
<evidence type="ECO:0000256" key="5">
    <source>
        <dbReference type="ARBA" id="ARBA00023054"/>
    </source>
</evidence>
<evidence type="ECO:0000313" key="9">
    <source>
        <dbReference type="Proteomes" id="UP000597762"/>
    </source>
</evidence>
<evidence type="ECO:0000256" key="7">
    <source>
        <dbReference type="SAM" id="MobiDB-lite"/>
    </source>
</evidence>
<accession>A0A812CHC1</accession>
<dbReference type="GO" id="GO:0005730">
    <property type="term" value="C:nucleolus"/>
    <property type="evidence" value="ECO:0007669"/>
    <property type="project" value="UniProtKB-SubCell"/>
</dbReference>
<comment type="caution">
    <text evidence="8">The sequence shown here is derived from an EMBL/GenBank/DDBJ whole genome shotgun (WGS) entry which is preliminary data.</text>
</comment>
<feature type="region of interest" description="Disordered" evidence="7">
    <location>
        <begin position="196"/>
        <end position="304"/>
    </location>
</feature>
<keyword evidence="4" id="KW-0690">Ribosome biogenesis</keyword>
<evidence type="ECO:0000256" key="2">
    <source>
        <dbReference type="ARBA" id="ARBA00004604"/>
    </source>
</evidence>
<comment type="similarity">
    <text evidence="3">Belongs to the EBP2 family.</text>
</comment>
<reference evidence="8" key="1">
    <citation type="submission" date="2021-01" db="EMBL/GenBank/DDBJ databases">
        <authorList>
            <person name="Li R."/>
            <person name="Bekaert M."/>
        </authorList>
    </citation>
    <scope>NUCLEOTIDE SEQUENCE</scope>
    <source>
        <strain evidence="8">Farmed</strain>
    </source>
</reference>
<dbReference type="PANTHER" id="PTHR13028">
    <property type="entry name" value="RRNA PROCESSING PROTEIN EBNA1-BINDING PROTEIN-RELATED"/>
    <property type="match status" value="1"/>
</dbReference>
<feature type="region of interest" description="Disordered" evidence="7">
    <location>
        <begin position="58"/>
        <end position="80"/>
    </location>
</feature>
<organism evidence="8 9">
    <name type="scientific">Acanthosepion pharaonis</name>
    <name type="common">Pharaoh cuttlefish</name>
    <name type="synonym">Sepia pharaonis</name>
    <dbReference type="NCBI Taxonomy" id="158019"/>
    <lineage>
        <taxon>Eukaryota</taxon>
        <taxon>Metazoa</taxon>
        <taxon>Spiralia</taxon>
        <taxon>Lophotrochozoa</taxon>
        <taxon>Mollusca</taxon>
        <taxon>Cephalopoda</taxon>
        <taxon>Coleoidea</taxon>
        <taxon>Decapodiformes</taxon>
        <taxon>Sepiida</taxon>
        <taxon>Sepiina</taxon>
        <taxon>Sepiidae</taxon>
        <taxon>Acanthosepion</taxon>
    </lineage>
</organism>